<dbReference type="InterPro" id="IPR020904">
    <property type="entry name" value="Sc_DH/Rdtase_CS"/>
</dbReference>
<sequence>MLTTELGKIILVTGANRGIGFSIIQGLASHPDTVKATFLLGCRDASKGKDAIGQLHRLGVKSDIKELVLDVSSDISIAAAVESVQSQYGHLDVLINNAGYAAIPSSSDTSDWRDTYSKVFDTNVTSVAVTAQKFLPLLRQAKNGGKVIQISSARGSITRSASGQLPPTVSIPYVISKSALNILTIEMSRDPANANVEFSLASPGHCKTAFNGFRGSRDPLEGANVVVELVRAPRGKYRNAGFWETMGDSLELVEVPW</sequence>
<evidence type="ECO:0000256" key="3">
    <source>
        <dbReference type="RuleBase" id="RU000363"/>
    </source>
</evidence>
<dbReference type="PROSITE" id="PS00061">
    <property type="entry name" value="ADH_SHORT"/>
    <property type="match status" value="1"/>
</dbReference>
<dbReference type="PRINTS" id="PR00080">
    <property type="entry name" value="SDRFAMILY"/>
</dbReference>
<evidence type="ECO:0000256" key="2">
    <source>
        <dbReference type="ARBA" id="ARBA00022857"/>
    </source>
</evidence>
<dbReference type="GO" id="GO:0016491">
    <property type="term" value="F:oxidoreductase activity"/>
    <property type="evidence" value="ECO:0007669"/>
    <property type="project" value="TreeGrafter"/>
</dbReference>
<dbReference type="PANTHER" id="PTHR43544:SF32">
    <property type="entry name" value="CHAIN DEHYDROGENASE, PUTATIVE (AFU_ORTHOLOGUE AFUA_5G01530)-RELATED"/>
    <property type="match status" value="1"/>
</dbReference>
<dbReference type="InterPro" id="IPR036291">
    <property type="entry name" value="NAD(P)-bd_dom_sf"/>
</dbReference>
<dbReference type="Gene3D" id="3.40.50.720">
    <property type="entry name" value="NAD(P)-binding Rossmann-like Domain"/>
    <property type="match status" value="1"/>
</dbReference>
<dbReference type="Pfam" id="PF00106">
    <property type="entry name" value="adh_short"/>
    <property type="match status" value="1"/>
</dbReference>
<dbReference type="InterPro" id="IPR051468">
    <property type="entry name" value="Fungal_SecMetab_SDRs"/>
</dbReference>
<accession>A0AAV9NRC6</accession>
<dbReference type="PRINTS" id="PR00081">
    <property type="entry name" value="GDHRDH"/>
</dbReference>
<dbReference type="GO" id="GO:0005737">
    <property type="term" value="C:cytoplasm"/>
    <property type="evidence" value="ECO:0007669"/>
    <property type="project" value="TreeGrafter"/>
</dbReference>
<evidence type="ECO:0000313" key="5">
    <source>
        <dbReference type="Proteomes" id="UP001358417"/>
    </source>
</evidence>
<evidence type="ECO:0000256" key="1">
    <source>
        <dbReference type="ARBA" id="ARBA00006484"/>
    </source>
</evidence>
<gene>
    <name evidence="4" type="ORF">LTR84_004688</name>
</gene>
<name>A0AAV9NRC6_9EURO</name>
<evidence type="ECO:0000313" key="4">
    <source>
        <dbReference type="EMBL" id="KAK5062615.1"/>
    </source>
</evidence>
<protein>
    <recommendedName>
        <fullName evidence="6">NAD(P)-binding protein</fullName>
    </recommendedName>
</protein>
<comment type="caution">
    <text evidence="4">The sequence shown here is derived from an EMBL/GenBank/DDBJ whole genome shotgun (WGS) entry which is preliminary data.</text>
</comment>
<dbReference type="Proteomes" id="UP001358417">
    <property type="component" value="Unassembled WGS sequence"/>
</dbReference>
<reference evidence="4 5" key="1">
    <citation type="submission" date="2023-08" db="EMBL/GenBank/DDBJ databases">
        <title>Black Yeasts Isolated from many extreme environments.</title>
        <authorList>
            <person name="Coleine C."/>
            <person name="Stajich J.E."/>
            <person name="Selbmann L."/>
        </authorList>
    </citation>
    <scope>NUCLEOTIDE SEQUENCE [LARGE SCALE GENOMIC DNA]</scope>
    <source>
        <strain evidence="4 5">CCFEE 5792</strain>
    </source>
</reference>
<dbReference type="InterPro" id="IPR002347">
    <property type="entry name" value="SDR_fam"/>
</dbReference>
<dbReference type="GeneID" id="89972866"/>
<dbReference type="RefSeq" id="XP_064710887.1">
    <property type="nucleotide sequence ID" value="XM_064848263.1"/>
</dbReference>
<dbReference type="PANTHER" id="PTHR43544">
    <property type="entry name" value="SHORT-CHAIN DEHYDROGENASE/REDUCTASE"/>
    <property type="match status" value="1"/>
</dbReference>
<organism evidence="4 5">
    <name type="scientific">Exophiala bonariae</name>
    <dbReference type="NCBI Taxonomy" id="1690606"/>
    <lineage>
        <taxon>Eukaryota</taxon>
        <taxon>Fungi</taxon>
        <taxon>Dikarya</taxon>
        <taxon>Ascomycota</taxon>
        <taxon>Pezizomycotina</taxon>
        <taxon>Eurotiomycetes</taxon>
        <taxon>Chaetothyriomycetidae</taxon>
        <taxon>Chaetothyriales</taxon>
        <taxon>Herpotrichiellaceae</taxon>
        <taxon>Exophiala</taxon>
    </lineage>
</organism>
<dbReference type="GO" id="GO:0019748">
    <property type="term" value="P:secondary metabolic process"/>
    <property type="evidence" value="ECO:0007669"/>
    <property type="project" value="TreeGrafter"/>
</dbReference>
<keyword evidence="2" id="KW-0521">NADP</keyword>
<dbReference type="AlphaFoldDB" id="A0AAV9NRC6"/>
<dbReference type="EMBL" id="JAVRRD010000002">
    <property type="protein sequence ID" value="KAK5062615.1"/>
    <property type="molecule type" value="Genomic_DNA"/>
</dbReference>
<proteinExistence type="inferred from homology"/>
<dbReference type="SUPFAM" id="SSF51735">
    <property type="entry name" value="NAD(P)-binding Rossmann-fold domains"/>
    <property type="match status" value="1"/>
</dbReference>
<evidence type="ECO:0008006" key="6">
    <source>
        <dbReference type="Google" id="ProtNLM"/>
    </source>
</evidence>
<comment type="similarity">
    <text evidence="1 3">Belongs to the short-chain dehydrogenases/reductases (SDR) family.</text>
</comment>
<keyword evidence="5" id="KW-1185">Reference proteome</keyword>